<gene>
    <name evidence="2" type="ORF">DFH05DRAFT_588111</name>
</gene>
<dbReference type="EMBL" id="JANVFU010000002">
    <property type="protein sequence ID" value="KAJ3748696.1"/>
    <property type="molecule type" value="Genomic_DNA"/>
</dbReference>
<evidence type="ECO:0000313" key="3">
    <source>
        <dbReference type="Proteomes" id="UP001142393"/>
    </source>
</evidence>
<feature type="region of interest" description="Disordered" evidence="1">
    <location>
        <begin position="210"/>
        <end position="260"/>
    </location>
</feature>
<comment type="caution">
    <text evidence="2">The sequence shown here is derived from an EMBL/GenBank/DDBJ whole genome shotgun (WGS) entry which is preliminary data.</text>
</comment>
<feature type="region of interest" description="Disordered" evidence="1">
    <location>
        <begin position="638"/>
        <end position="662"/>
    </location>
</feature>
<dbReference type="AlphaFoldDB" id="A0A9W8P7N3"/>
<evidence type="ECO:0000256" key="1">
    <source>
        <dbReference type="SAM" id="MobiDB-lite"/>
    </source>
</evidence>
<feature type="region of interest" description="Disordered" evidence="1">
    <location>
        <begin position="442"/>
        <end position="505"/>
    </location>
</feature>
<keyword evidence="3" id="KW-1185">Reference proteome</keyword>
<name>A0A9W8P7N3_9AGAR</name>
<feature type="region of interest" description="Disordered" evidence="1">
    <location>
        <begin position="519"/>
        <end position="546"/>
    </location>
</feature>
<feature type="compositionally biased region" description="Low complexity" evidence="1">
    <location>
        <begin position="534"/>
        <end position="546"/>
    </location>
</feature>
<dbReference type="Proteomes" id="UP001142393">
    <property type="component" value="Unassembled WGS sequence"/>
</dbReference>
<proteinExistence type="predicted"/>
<evidence type="ECO:0000313" key="2">
    <source>
        <dbReference type="EMBL" id="KAJ3748696.1"/>
    </source>
</evidence>
<protein>
    <submittedName>
        <fullName evidence="2">Uncharacterized protein</fullName>
    </submittedName>
</protein>
<sequence>MPAKSRIFSELLAEEAENGTNFQQRDAIIRAKRRKIGLNSKFDRMVEAMNVTYRSPKKKRQRTRSSSVSSYGVPQTPVDAYDGLQIGALGQEFSVIKMRNGSRSELEAEDRGASQVSQDTRCTSPLPGWLSDTFTTLAQKHPLRLLLPSSMRNANAEIRDVHDASNESSEGVFAFEPLPMPAESSNVLQSPIAFRARHIPAEISVSTRLASPPSHFEPFSTPGPASSIRQPSPPRSFMSSTTSPQARPHSPMGYIPSSVRRDSNDFREIDNYEHVFAASNGPSIPQTNVPTPSFAFASSLLASPASPGQYPNSNTTAGNYVEHDLAAHTVLTLASPQFSKPPILSQVPRLSNDGDNFDLSEDMDHHSEFVSELASAFTAPGPAYISSLPVYFDTPTDDPSSDPPDSSYDIDYTTINFQWTPFDRKITGTLEYKHPIRPILPMIPEQEPNIGTEDLGSLPPSSDQLSGDDSNISIPALHGSKSGSDRELPLATSSDSPAVNEEPENARQNIVTHPEGRTLLVDPHPAEVPPSPSPFRFTPPSRTPSFTQAKAMDPADKTLLCRRTSTSSARISNMLTDGRLPAAAASSTSSDRFAKSGYADRGEVKDLDLLKNDLLTTLDQIAPDPPRQNALVHAAEVNSMSETDSIESWSEEQEQELSHLGL</sequence>
<feature type="compositionally biased region" description="Polar residues" evidence="1">
    <location>
        <begin position="64"/>
        <end position="73"/>
    </location>
</feature>
<organism evidence="2 3">
    <name type="scientific">Lentinula detonsa</name>
    <dbReference type="NCBI Taxonomy" id="2804962"/>
    <lineage>
        <taxon>Eukaryota</taxon>
        <taxon>Fungi</taxon>
        <taxon>Dikarya</taxon>
        <taxon>Basidiomycota</taxon>
        <taxon>Agaricomycotina</taxon>
        <taxon>Agaricomycetes</taxon>
        <taxon>Agaricomycetidae</taxon>
        <taxon>Agaricales</taxon>
        <taxon>Marasmiineae</taxon>
        <taxon>Omphalotaceae</taxon>
        <taxon>Lentinula</taxon>
    </lineage>
</organism>
<feature type="compositionally biased region" description="Polar residues" evidence="1">
    <location>
        <begin position="459"/>
        <end position="473"/>
    </location>
</feature>
<reference evidence="2 3" key="1">
    <citation type="journal article" date="2023" name="Proc. Natl. Acad. Sci. U.S.A.">
        <title>A global phylogenomic analysis of the shiitake genus Lentinula.</title>
        <authorList>
            <person name="Sierra-Patev S."/>
            <person name="Min B."/>
            <person name="Naranjo-Ortiz M."/>
            <person name="Looney B."/>
            <person name="Konkel Z."/>
            <person name="Slot J.C."/>
            <person name="Sakamoto Y."/>
            <person name="Steenwyk J.L."/>
            <person name="Rokas A."/>
            <person name="Carro J."/>
            <person name="Camarero S."/>
            <person name="Ferreira P."/>
            <person name="Molpeceres G."/>
            <person name="Ruiz-Duenas F.J."/>
            <person name="Serrano A."/>
            <person name="Henrissat B."/>
            <person name="Drula E."/>
            <person name="Hughes K.W."/>
            <person name="Mata J.L."/>
            <person name="Ishikawa N.K."/>
            <person name="Vargas-Isla R."/>
            <person name="Ushijima S."/>
            <person name="Smith C.A."/>
            <person name="Donoghue J."/>
            <person name="Ahrendt S."/>
            <person name="Andreopoulos W."/>
            <person name="He G."/>
            <person name="LaButti K."/>
            <person name="Lipzen A."/>
            <person name="Ng V."/>
            <person name="Riley R."/>
            <person name="Sandor L."/>
            <person name="Barry K."/>
            <person name="Martinez A.T."/>
            <person name="Xiao Y."/>
            <person name="Gibbons J.G."/>
            <person name="Terashima K."/>
            <person name="Grigoriev I.V."/>
            <person name="Hibbett D."/>
        </authorList>
    </citation>
    <scope>NUCLEOTIDE SEQUENCE [LARGE SCALE GENOMIC DNA]</scope>
    <source>
        <strain evidence="2 3">TFB7810</strain>
    </source>
</reference>
<feature type="region of interest" description="Disordered" evidence="1">
    <location>
        <begin position="53"/>
        <end position="74"/>
    </location>
</feature>
<accession>A0A9W8P7N3</accession>